<dbReference type="Proteomes" id="UP000011864">
    <property type="component" value="Chromosome"/>
</dbReference>
<evidence type="ECO:0000256" key="12">
    <source>
        <dbReference type="ARBA" id="ARBA00048138"/>
    </source>
</evidence>
<keyword evidence="9" id="KW-0460">Magnesium</keyword>
<evidence type="ECO:0000313" key="16">
    <source>
        <dbReference type="Proteomes" id="UP000011864"/>
    </source>
</evidence>
<dbReference type="Pfam" id="PF00702">
    <property type="entry name" value="Hydrolase"/>
    <property type="match status" value="1"/>
</dbReference>
<dbReference type="OrthoDB" id="9792539at2"/>
<accession>K7AQT9</accession>
<dbReference type="InterPro" id="IPR004469">
    <property type="entry name" value="PSP"/>
</dbReference>
<evidence type="ECO:0000313" key="15">
    <source>
        <dbReference type="EMBL" id="AGH45997.1"/>
    </source>
</evidence>
<dbReference type="STRING" id="1129794.C427_3892"/>
<comment type="catalytic activity">
    <reaction evidence="12">
        <text>O-phospho-L-serine + H2O = L-serine + phosphate</text>
        <dbReference type="Rhea" id="RHEA:21208"/>
        <dbReference type="ChEBI" id="CHEBI:15377"/>
        <dbReference type="ChEBI" id="CHEBI:33384"/>
        <dbReference type="ChEBI" id="CHEBI:43474"/>
        <dbReference type="ChEBI" id="CHEBI:57524"/>
        <dbReference type="EC" id="3.1.3.3"/>
    </reaction>
</comment>
<dbReference type="InterPro" id="IPR023214">
    <property type="entry name" value="HAD_sf"/>
</dbReference>
<reference evidence="15 16" key="1">
    <citation type="journal article" date="2013" name="Genome Announc.">
        <title>Complete Genome Sequence of Glaciecola psychrophila Strain 170T.</title>
        <authorList>
            <person name="Yin J."/>
            <person name="Chen J."/>
            <person name="Liu G."/>
            <person name="Yu Y."/>
            <person name="Song L."/>
            <person name="Wang X."/>
            <person name="Qu X."/>
        </authorList>
    </citation>
    <scope>NUCLEOTIDE SEQUENCE [LARGE SCALE GENOMIC DNA]</scope>
    <source>
        <strain evidence="15 16">170</strain>
    </source>
</reference>
<dbReference type="RefSeq" id="WP_007637964.1">
    <property type="nucleotide sequence ID" value="NC_020514.1"/>
</dbReference>
<evidence type="ECO:0000256" key="10">
    <source>
        <dbReference type="ARBA" id="ARBA00023299"/>
    </source>
</evidence>
<protein>
    <recommendedName>
        <fullName evidence="5">Phosphoserine phosphatase</fullName>
        <ecNumber evidence="4">3.1.3.3</ecNumber>
    </recommendedName>
    <alternativeName>
        <fullName evidence="11">O-phosphoserine phosphohydrolase</fullName>
    </alternativeName>
</protein>
<comment type="cofactor">
    <cofactor evidence="1">
        <name>Mg(2+)</name>
        <dbReference type="ChEBI" id="CHEBI:18420"/>
    </cofactor>
</comment>
<evidence type="ECO:0000256" key="11">
    <source>
        <dbReference type="ARBA" id="ARBA00031693"/>
    </source>
</evidence>
<dbReference type="AlphaFoldDB" id="K7AQT9"/>
<keyword evidence="10" id="KW-0718">Serine biosynthesis</keyword>
<keyword evidence="7" id="KW-0479">Metal-binding</keyword>
<name>K7AQT9_9ALTE</name>
<keyword evidence="16" id="KW-1185">Reference proteome</keyword>
<dbReference type="Gene3D" id="3.30.70.2020">
    <property type="match status" value="1"/>
</dbReference>
<dbReference type="SFLD" id="SFLDG01137">
    <property type="entry name" value="C1.6.1:_Phosphoserine_Phosphat"/>
    <property type="match status" value="1"/>
</dbReference>
<dbReference type="UniPathway" id="UPA00135">
    <property type="reaction ID" value="UER00198"/>
</dbReference>
<dbReference type="PATRIC" id="fig|1129794.4.peg.3877"/>
<dbReference type="GO" id="GO:0000287">
    <property type="term" value="F:magnesium ion binding"/>
    <property type="evidence" value="ECO:0007669"/>
    <property type="project" value="TreeGrafter"/>
</dbReference>
<sequence>MFEIKIADKDLCSHLYLSDLVRQQGLIDFTLIDSTLCRPKTLTGEPQSAFGSNVSHGQFNHSKLVVFTEGLHLQQLTQVTQALADYLELAFYRVIKVEGVSGFAVCAYVALKTPNNINTPIEDVANRFSVEICLVNKTPSLAEPGLLLMDMDSTVIAVECIDEIAELAGVGEQVSAVTVLAMQGKLDFAQSLRTRVACLEDADESILQQVRDALPLMPGVANLVNILKSYEWKVAIASGGFSYFADYLQVRLNLDAAVANDLEIQGAKLTGKVKGAIVDANVKAQTLKSLAEQWSILPSQTIAMGDGANDLVMMNAAALGVALHAKPIVRQQADIAIRRGGLDSLLWVLAAGQA</sequence>
<evidence type="ECO:0000256" key="3">
    <source>
        <dbReference type="ARBA" id="ARBA00009184"/>
    </source>
</evidence>
<evidence type="ECO:0000256" key="6">
    <source>
        <dbReference type="ARBA" id="ARBA00022605"/>
    </source>
</evidence>
<dbReference type="FunFam" id="1.10.150.210:FF:000001">
    <property type="entry name" value="Phosphoserine phosphatase"/>
    <property type="match status" value="1"/>
</dbReference>
<dbReference type="SFLD" id="SFLDG01136">
    <property type="entry name" value="C1.6:_Phosphoserine_Phosphatas"/>
    <property type="match status" value="1"/>
</dbReference>
<dbReference type="GO" id="GO:0036424">
    <property type="term" value="F:L-phosphoserine phosphatase activity"/>
    <property type="evidence" value="ECO:0007669"/>
    <property type="project" value="InterPro"/>
</dbReference>
<evidence type="ECO:0000256" key="1">
    <source>
        <dbReference type="ARBA" id="ARBA00001946"/>
    </source>
</evidence>
<dbReference type="GO" id="GO:0005737">
    <property type="term" value="C:cytoplasm"/>
    <property type="evidence" value="ECO:0007669"/>
    <property type="project" value="TreeGrafter"/>
</dbReference>
<evidence type="ECO:0000256" key="2">
    <source>
        <dbReference type="ARBA" id="ARBA00005135"/>
    </source>
</evidence>
<dbReference type="SFLD" id="SFLDF00029">
    <property type="entry name" value="phosphoserine_phosphatase"/>
    <property type="match status" value="1"/>
</dbReference>
<evidence type="ECO:0000256" key="4">
    <source>
        <dbReference type="ARBA" id="ARBA00012640"/>
    </source>
</evidence>
<proteinExistence type="inferred from homology"/>
<evidence type="ECO:0000256" key="13">
    <source>
        <dbReference type="ARBA" id="ARBA00048523"/>
    </source>
</evidence>
<dbReference type="CDD" id="cd07500">
    <property type="entry name" value="HAD_PSP"/>
    <property type="match status" value="1"/>
</dbReference>
<dbReference type="SUPFAM" id="SSF56784">
    <property type="entry name" value="HAD-like"/>
    <property type="match status" value="1"/>
</dbReference>
<dbReference type="SFLD" id="SFLDS00003">
    <property type="entry name" value="Haloacid_Dehalogenase"/>
    <property type="match status" value="1"/>
</dbReference>
<evidence type="ECO:0000256" key="7">
    <source>
        <dbReference type="ARBA" id="ARBA00022723"/>
    </source>
</evidence>
<dbReference type="Gene3D" id="1.10.150.210">
    <property type="entry name" value="Phosphoserine phosphatase, domain 2"/>
    <property type="match status" value="1"/>
</dbReference>
<dbReference type="InterPro" id="IPR036412">
    <property type="entry name" value="HAD-like_sf"/>
</dbReference>
<dbReference type="EMBL" id="CP003837">
    <property type="protein sequence ID" value="AGH45997.1"/>
    <property type="molecule type" value="Genomic_DNA"/>
</dbReference>
<dbReference type="EC" id="3.1.3.3" evidence="4"/>
<comment type="catalytic activity">
    <reaction evidence="13">
        <text>O-phospho-D-serine + H2O = D-serine + phosphate</text>
        <dbReference type="Rhea" id="RHEA:24873"/>
        <dbReference type="ChEBI" id="CHEBI:15377"/>
        <dbReference type="ChEBI" id="CHEBI:35247"/>
        <dbReference type="ChEBI" id="CHEBI:43474"/>
        <dbReference type="ChEBI" id="CHEBI:58680"/>
        <dbReference type="EC" id="3.1.3.3"/>
    </reaction>
</comment>
<dbReference type="HOGENOM" id="CLU_036368_4_0_6"/>
<comment type="pathway">
    <text evidence="2">Amino-acid biosynthesis; L-serine biosynthesis; L-serine from 3-phospho-D-glycerate: step 3/3.</text>
</comment>
<evidence type="ECO:0000256" key="14">
    <source>
        <dbReference type="PIRSR" id="PIRSR604469-1"/>
    </source>
</evidence>
<keyword evidence="6" id="KW-0028">Amino-acid biosynthesis</keyword>
<dbReference type="NCBIfam" id="TIGR00338">
    <property type="entry name" value="serB"/>
    <property type="match status" value="1"/>
</dbReference>
<gene>
    <name evidence="15" type="ORF">C427_3892</name>
</gene>
<feature type="active site" description="Nucleophile" evidence="14">
    <location>
        <position position="150"/>
    </location>
</feature>
<dbReference type="InterPro" id="IPR050582">
    <property type="entry name" value="HAD-like_SerB"/>
</dbReference>
<dbReference type="Gene3D" id="3.40.50.1000">
    <property type="entry name" value="HAD superfamily/HAD-like"/>
    <property type="match status" value="1"/>
</dbReference>
<evidence type="ECO:0000256" key="8">
    <source>
        <dbReference type="ARBA" id="ARBA00022801"/>
    </source>
</evidence>
<keyword evidence="8" id="KW-0378">Hydrolase</keyword>
<organism evidence="15 16">
    <name type="scientific">Paraglaciecola psychrophila 170</name>
    <dbReference type="NCBI Taxonomy" id="1129794"/>
    <lineage>
        <taxon>Bacteria</taxon>
        <taxon>Pseudomonadati</taxon>
        <taxon>Pseudomonadota</taxon>
        <taxon>Gammaproteobacteria</taxon>
        <taxon>Alteromonadales</taxon>
        <taxon>Alteromonadaceae</taxon>
        <taxon>Paraglaciecola</taxon>
    </lineage>
</organism>
<dbReference type="PANTHER" id="PTHR43344">
    <property type="entry name" value="PHOSPHOSERINE PHOSPHATASE"/>
    <property type="match status" value="1"/>
</dbReference>
<dbReference type="eggNOG" id="COG0560">
    <property type="taxonomic scope" value="Bacteria"/>
</dbReference>
<evidence type="ECO:0000256" key="5">
    <source>
        <dbReference type="ARBA" id="ARBA00015196"/>
    </source>
</evidence>
<dbReference type="PANTHER" id="PTHR43344:SF2">
    <property type="entry name" value="PHOSPHOSERINE PHOSPHATASE"/>
    <property type="match status" value="1"/>
</dbReference>
<dbReference type="KEGG" id="gps:C427_3892"/>
<feature type="active site" description="Proton donor" evidence="14">
    <location>
        <position position="152"/>
    </location>
</feature>
<evidence type="ECO:0000256" key="9">
    <source>
        <dbReference type="ARBA" id="ARBA00022842"/>
    </source>
</evidence>
<comment type="similarity">
    <text evidence="3">Belongs to the HAD-like hydrolase superfamily. SerB family.</text>
</comment>
<dbReference type="GO" id="GO:0006564">
    <property type="term" value="P:L-serine biosynthetic process"/>
    <property type="evidence" value="ECO:0007669"/>
    <property type="project" value="UniProtKB-KW"/>
</dbReference>
<dbReference type="NCBIfam" id="TIGR01488">
    <property type="entry name" value="HAD-SF-IB"/>
    <property type="match status" value="1"/>
</dbReference>